<dbReference type="NCBIfam" id="TIGR01662">
    <property type="entry name" value="HAD-SF-IIIA"/>
    <property type="match status" value="1"/>
</dbReference>
<dbReference type="Proteomes" id="UP000007472">
    <property type="component" value="Chromosome"/>
</dbReference>
<gene>
    <name evidence="18" type="ordered locus">TEQUI_0320</name>
</gene>
<dbReference type="CDD" id="cd07503">
    <property type="entry name" value="HAD_HisB-N"/>
    <property type="match status" value="1"/>
</dbReference>
<evidence type="ECO:0000256" key="1">
    <source>
        <dbReference type="ARBA" id="ARBA00001226"/>
    </source>
</evidence>
<dbReference type="EC" id="3.1.3.-" evidence="14"/>
<keyword evidence="8 17" id="KW-0479">Metal-binding</keyword>
<dbReference type="NCBIfam" id="NF006506">
    <property type="entry name" value="PRK08942.1"/>
    <property type="match status" value="1"/>
</dbReference>
<dbReference type="GO" id="GO:0005737">
    <property type="term" value="C:cytoplasm"/>
    <property type="evidence" value="ECO:0007669"/>
    <property type="project" value="UniProtKB-SubCell"/>
</dbReference>
<dbReference type="GO" id="GO:0046872">
    <property type="term" value="F:metal ion binding"/>
    <property type="evidence" value="ECO:0007669"/>
    <property type="project" value="UniProtKB-KW"/>
</dbReference>
<feature type="binding site" evidence="17">
    <location>
        <position position="7"/>
    </location>
    <ligand>
        <name>Mg(2+)</name>
        <dbReference type="ChEBI" id="CHEBI:18420"/>
    </ligand>
</feature>
<dbReference type="GO" id="GO:0034200">
    <property type="term" value="F:D-glycero-beta-D-manno-heptose 1,7-bisphosphate 7-phosphatase activity"/>
    <property type="evidence" value="ECO:0007669"/>
    <property type="project" value="UniProtKB-EC"/>
</dbReference>
<evidence type="ECO:0000256" key="11">
    <source>
        <dbReference type="ARBA" id="ARBA00022842"/>
    </source>
</evidence>
<feature type="binding site" evidence="17">
    <location>
        <position position="97"/>
    </location>
    <ligand>
        <name>Zn(2+)</name>
        <dbReference type="ChEBI" id="CHEBI:29105"/>
    </ligand>
</feature>
<sequence length="189" mass="21158">MKLIVLDRDGVINVDSEDYIKTADDFQLIDGSAQAISKLNLAGYRVVVASNQSGLGRGYFDIHALHQMHRKLQVILKDLGGYIDAFFFCPHTPEDDCLCRKPKPGLFEDIINRYKLDITEHPYFAVGDSLRDLQASATAGFEPILVKTGNGSKTLASESFLEFQDDIGYEVPVFENLLSFVEKYLLADM</sequence>
<evidence type="ECO:0000256" key="8">
    <source>
        <dbReference type="ARBA" id="ARBA00022723"/>
    </source>
</evidence>
<evidence type="ECO:0000313" key="19">
    <source>
        <dbReference type="Proteomes" id="UP000007472"/>
    </source>
</evidence>
<evidence type="ECO:0000256" key="15">
    <source>
        <dbReference type="PIRSR" id="PIRSR004682-1"/>
    </source>
</evidence>
<evidence type="ECO:0000256" key="6">
    <source>
        <dbReference type="ARBA" id="ARBA00011245"/>
    </source>
</evidence>
<dbReference type="PANTHER" id="PTHR42891">
    <property type="entry name" value="D-GLYCERO-BETA-D-MANNO-HEPTOSE-1,7-BISPHOSPHATE 7-PHOSPHATASE"/>
    <property type="match status" value="1"/>
</dbReference>
<feature type="binding site" evidence="17">
    <location>
        <position position="99"/>
    </location>
    <ligand>
        <name>Zn(2+)</name>
        <dbReference type="ChEBI" id="CHEBI:29105"/>
    </ligand>
</feature>
<dbReference type="NCBIfam" id="TIGR01656">
    <property type="entry name" value="Histidinol-ppas"/>
    <property type="match status" value="1"/>
</dbReference>
<comment type="subunit">
    <text evidence="6">Monomer.</text>
</comment>
<feature type="binding site" evidence="17">
    <location>
        <position position="89"/>
    </location>
    <ligand>
        <name>Zn(2+)</name>
        <dbReference type="ChEBI" id="CHEBI:29105"/>
    </ligand>
</feature>
<dbReference type="Gene3D" id="3.40.50.1000">
    <property type="entry name" value="HAD superfamily/HAD-like"/>
    <property type="match status" value="1"/>
</dbReference>
<evidence type="ECO:0000256" key="10">
    <source>
        <dbReference type="ARBA" id="ARBA00022833"/>
    </source>
</evidence>
<protein>
    <recommendedName>
        <fullName evidence="14">D,D-heptose 1,7-bisphosphate phosphatase</fullName>
        <ecNumber evidence="14">3.1.3.-</ecNumber>
    </recommendedName>
</protein>
<dbReference type="InterPro" id="IPR006549">
    <property type="entry name" value="HAD-SF_hydro_IIIA"/>
</dbReference>
<dbReference type="AlphaFoldDB" id="A0A654KFQ9"/>
<comment type="pathway">
    <text evidence="5">Nucleotide-sugar biosynthesis; ADP-L-glycero-beta-D-manno-heptose biosynthesis; ADP-L-glycero-beta-D-manno-heptose from D-glycero-beta-D-manno-heptose 7-phosphate: step 2/4.</text>
</comment>
<evidence type="ECO:0000256" key="13">
    <source>
        <dbReference type="ARBA" id="ARBA00061616"/>
    </source>
</evidence>
<feature type="binding site" evidence="17">
    <location>
        <position position="9"/>
    </location>
    <ligand>
        <name>Mg(2+)</name>
        <dbReference type="ChEBI" id="CHEBI:18420"/>
    </ligand>
</feature>
<evidence type="ECO:0000256" key="17">
    <source>
        <dbReference type="PIRSR" id="PIRSR004682-4"/>
    </source>
</evidence>
<keyword evidence="9 14" id="KW-0378">Hydrolase</keyword>
<keyword evidence="12 14" id="KW-0119">Carbohydrate metabolism</keyword>
<evidence type="ECO:0000256" key="3">
    <source>
        <dbReference type="ARBA" id="ARBA00001947"/>
    </source>
</evidence>
<dbReference type="FunFam" id="3.40.50.1000:FF:000168">
    <property type="entry name" value="D,D-heptose 1,7-bisphosphate phosphatase"/>
    <property type="match status" value="1"/>
</dbReference>
<dbReference type="KEGG" id="teq:TEQUI_0320"/>
<evidence type="ECO:0000256" key="5">
    <source>
        <dbReference type="ARBA" id="ARBA00004708"/>
    </source>
</evidence>
<dbReference type="EMBL" id="CP002456">
    <property type="protein sequence ID" value="ADU91267.1"/>
    <property type="molecule type" value="Genomic_DNA"/>
</dbReference>
<dbReference type="Pfam" id="PF08645">
    <property type="entry name" value="PNK3P"/>
    <property type="match status" value="1"/>
</dbReference>
<feature type="site" description="Stabilizes the phosphoryl group" evidence="16">
    <location>
        <position position="101"/>
    </location>
</feature>
<organism evidence="18 19">
    <name type="scientific">Taylorella equigenitalis (strain MCE9)</name>
    <dbReference type="NCBI Taxonomy" id="937774"/>
    <lineage>
        <taxon>Bacteria</taxon>
        <taxon>Pseudomonadati</taxon>
        <taxon>Pseudomonadota</taxon>
        <taxon>Betaproteobacteria</taxon>
        <taxon>Burkholderiales</taxon>
        <taxon>Alcaligenaceae</taxon>
        <taxon>Taylorella</taxon>
    </lineage>
</organism>
<evidence type="ECO:0000256" key="16">
    <source>
        <dbReference type="PIRSR" id="PIRSR004682-3"/>
    </source>
</evidence>
<evidence type="ECO:0000256" key="2">
    <source>
        <dbReference type="ARBA" id="ARBA00001946"/>
    </source>
</evidence>
<comment type="subcellular location">
    <subcellularLocation>
        <location evidence="4 14">Cytoplasm</location>
    </subcellularLocation>
</comment>
<dbReference type="GO" id="GO:0005975">
    <property type="term" value="P:carbohydrate metabolic process"/>
    <property type="evidence" value="ECO:0007669"/>
    <property type="project" value="InterPro"/>
</dbReference>
<feature type="site" description="Contributes to substrate recognition" evidence="16">
    <location>
        <position position="100"/>
    </location>
</feature>
<dbReference type="InterPro" id="IPR023214">
    <property type="entry name" value="HAD_sf"/>
</dbReference>
<proteinExistence type="inferred from homology"/>
<feature type="active site" description="Proton donor" evidence="15">
    <location>
        <position position="9"/>
    </location>
</feature>
<feature type="binding site" evidence="17">
    <location>
        <position position="91"/>
    </location>
    <ligand>
        <name>Zn(2+)</name>
        <dbReference type="ChEBI" id="CHEBI:29105"/>
    </ligand>
</feature>
<name>A0A654KFQ9_TAYEM</name>
<dbReference type="InterPro" id="IPR004446">
    <property type="entry name" value="Heptose_bisP_phosphatase"/>
</dbReference>
<feature type="active site" description="Nucleophile" evidence="15">
    <location>
        <position position="7"/>
    </location>
</feature>
<evidence type="ECO:0000256" key="7">
    <source>
        <dbReference type="ARBA" id="ARBA00022490"/>
    </source>
</evidence>
<reference evidence="18 19" key="1">
    <citation type="journal article" date="2011" name="J. Bacteriol.">
        <title>Genome sequence of Taylorella equigenitalis MCE9, the causative agent of contagious equine metritis.</title>
        <authorList>
            <person name="Hebert L."/>
            <person name="Moumen B."/>
            <person name="Duquesne F."/>
            <person name="Breuil M.F."/>
            <person name="Laugier C."/>
            <person name="Batto J.M."/>
            <person name="Renault P."/>
            <person name="Petry S."/>
        </authorList>
    </citation>
    <scope>NUCLEOTIDE SEQUENCE [LARGE SCALE GENOMIC DNA]</scope>
    <source>
        <strain evidence="18 19">MCE9</strain>
    </source>
</reference>
<keyword evidence="7 14" id="KW-0963">Cytoplasm</keyword>
<accession>A0A654KFQ9</accession>
<dbReference type="SUPFAM" id="SSF56784">
    <property type="entry name" value="HAD-like"/>
    <property type="match status" value="1"/>
</dbReference>
<dbReference type="PANTHER" id="PTHR42891:SF1">
    <property type="entry name" value="D-GLYCERO-BETA-D-MANNO-HEPTOSE-1,7-BISPHOSPHATE 7-PHOSPHATASE"/>
    <property type="match status" value="1"/>
</dbReference>
<dbReference type="InterPro" id="IPR013954">
    <property type="entry name" value="PNK3P"/>
</dbReference>
<dbReference type="InterPro" id="IPR036412">
    <property type="entry name" value="HAD-like_sf"/>
</dbReference>
<comment type="cofactor">
    <cofactor evidence="3 17">
        <name>Zn(2+)</name>
        <dbReference type="ChEBI" id="CHEBI:29105"/>
    </cofactor>
</comment>
<comment type="catalytic activity">
    <reaction evidence="1">
        <text>D-glycero-beta-D-manno-heptose 1,7-bisphosphate + H2O = D-glycero-beta-D-manno-heptose 1-phosphate + phosphate</text>
        <dbReference type="Rhea" id="RHEA:28518"/>
        <dbReference type="ChEBI" id="CHEBI:15377"/>
        <dbReference type="ChEBI" id="CHEBI:43474"/>
        <dbReference type="ChEBI" id="CHEBI:60208"/>
        <dbReference type="ChEBI" id="CHEBI:61593"/>
        <dbReference type="EC" id="3.1.3.82"/>
    </reaction>
</comment>
<evidence type="ECO:0000256" key="4">
    <source>
        <dbReference type="ARBA" id="ARBA00004496"/>
    </source>
</evidence>
<evidence type="ECO:0000256" key="9">
    <source>
        <dbReference type="ARBA" id="ARBA00022801"/>
    </source>
</evidence>
<keyword evidence="11 17" id="KW-0460">Magnesium</keyword>
<keyword evidence="10 17" id="KW-0862">Zinc</keyword>
<dbReference type="PIRSF" id="PIRSF004682">
    <property type="entry name" value="GmhB"/>
    <property type="match status" value="1"/>
</dbReference>
<feature type="binding site" evidence="17">
    <location>
        <position position="128"/>
    </location>
    <ligand>
        <name>Mg(2+)</name>
        <dbReference type="ChEBI" id="CHEBI:18420"/>
    </ligand>
</feature>
<evidence type="ECO:0000256" key="12">
    <source>
        <dbReference type="ARBA" id="ARBA00023277"/>
    </source>
</evidence>
<comment type="similarity">
    <text evidence="13 14">Belongs to the gmhB family.</text>
</comment>
<feature type="site" description="Stabilizes the phosphoryl group" evidence="16">
    <location>
        <position position="50"/>
    </location>
</feature>
<dbReference type="InterPro" id="IPR006543">
    <property type="entry name" value="Histidinol-phos"/>
</dbReference>
<evidence type="ECO:0000256" key="14">
    <source>
        <dbReference type="PIRNR" id="PIRNR004682"/>
    </source>
</evidence>
<evidence type="ECO:0000313" key="18">
    <source>
        <dbReference type="EMBL" id="ADU91267.1"/>
    </source>
</evidence>
<comment type="cofactor">
    <cofactor evidence="2 17">
        <name>Mg(2+)</name>
        <dbReference type="ChEBI" id="CHEBI:18420"/>
    </cofactor>
</comment>